<dbReference type="EMBL" id="KN824280">
    <property type="protein sequence ID" value="KIM32449.1"/>
    <property type="molecule type" value="Genomic_DNA"/>
</dbReference>
<organism evidence="3 4">
    <name type="scientific">Serendipita vermifera MAFF 305830</name>
    <dbReference type="NCBI Taxonomy" id="933852"/>
    <lineage>
        <taxon>Eukaryota</taxon>
        <taxon>Fungi</taxon>
        <taxon>Dikarya</taxon>
        <taxon>Basidiomycota</taxon>
        <taxon>Agaricomycotina</taxon>
        <taxon>Agaricomycetes</taxon>
        <taxon>Sebacinales</taxon>
        <taxon>Serendipitaceae</taxon>
        <taxon>Serendipita</taxon>
    </lineage>
</organism>
<keyword evidence="1" id="KW-0479">Metal-binding</keyword>
<dbReference type="Gene3D" id="3.30.160.60">
    <property type="entry name" value="Classic Zinc Finger"/>
    <property type="match status" value="1"/>
</dbReference>
<dbReference type="InterPro" id="IPR013087">
    <property type="entry name" value="Znf_C2H2_type"/>
</dbReference>
<evidence type="ECO:0000313" key="4">
    <source>
        <dbReference type="Proteomes" id="UP000054097"/>
    </source>
</evidence>
<accession>A0A0C3BK41</accession>
<dbReference type="OrthoDB" id="8922241at2759"/>
<keyword evidence="1" id="KW-0863">Zinc-finger</keyword>
<dbReference type="SUPFAM" id="SSF57667">
    <property type="entry name" value="beta-beta-alpha zinc fingers"/>
    <property type="match status" value="1"/>
</dbReference>
<feature type="non-terminal residue" evidence="3">
    <location>
        <position position="1"/>
    </location>
</feature>
<dbReference type="STRING" id="933852.A0A0C3BK41"/>
<dbReference type="HOGENOM" id="CLU_197197_0_0_1"/>
<reference evidence="4" key="2">
    <citation type="submission" date="2015-01" db="EMBL/GenBank/DDBJ databases">
        <title>Evolutionary Origins and Diversification of the Mycorrhizal Mutualists.</title>
        <authorList>
            <consortium name="DOE Joint Genome Institute"/>
            <consortium name="Mycorrhizal Genomics Consortium"/>
            <person name="Kohler A."/>
            <person name="Kuo A."/>
            <person name="Nagy L.G."/>
            <person name="Floudas D."/>
            <person name="Copeland A."/>
            <person name="Barry K.W."/>
            <person name="Cichocki N."/>
            <person name="Veneault-Fourrey C."/>
            <person name="LaButti K."/>
            <person name="Lindquist E.A."/>
            <person name="Lipzen A."/>
            <person name="Lundell T."/>
            <person name="Morin E."/>
            <person name="Murat C."/>
            <person name="Riley R."/>
            <person name="Ohm R."/>
            <person name="Sun H."/>
            <person name="Tunlid A."/>
            <person name="Henrissat B."/>
            <person name="Grigoriev I.V."/>
            <person name="Hibbett D.S."/>
            <person name="Martin F."/>
        </authorList>
    </citation>
    <scope>NUCLEOTIDE SEQUENCE [LARGE SCALE GENOMIC DNA]</scope>
    <source>
        <strain evidence="4">MAFF 305830</strain>
    </source>
</reference>
<keyword evidence="1" id="KW-0862">Zinc</keyword>
<evidence type="ECO:0000256" key="1">
    <source>
        <dbReference type="PROSITE-ProRule" id="PRU00042"/>
    </source>
</evidence>
<sequence>EDTEKPHKCERCPARFARKRDCERHGRSVHTGSKLYHCKGCTEGFVRSDARGRHWKLNPDCHQIHLQAPGTSNRSSPSA</sequence>
<dbReference type="GO" id="GO:0008270">
    <property type="term" value="F:zinc ion binding"/>
    <property type="evidence" value="ECO:0007669"/>
    <property type="project" value="UniProtKB-KW"/>
</dbReference>
<name>A0A0C3BK41_SERVB</name>
<dbReference type="Proteomes" id="UP000054097">
    <property type="component" value="Unassembled WGS sequence"/>
</dbReference>
<evidence type="ECO:0000313" key="3">
    <source>
        <dbReference type="EMBL" id="KIM32449.1"/>
    </source>
</evidence>
<dbReference type="AlphaFoldDB" id="A0A0C3BK41"/>
<feature type="domain" description="C2H2-type" evidence="2">
    <location>
        <begin position="7"/>
        <end position="35"/>
    </location>
</feature>
<dbReference type="PROSITE" id="PS00028">
    <property type="entry name" value="ZINC_FINGER_C2H2_1"/>
    <property type="match status" value="1"/>
</dbReference>
<keyword evidence="4" id="KW-1185">Reference proteome</keyword>
<evidence type="ECO:0000259" key="2">
    <source>
        <dbReference type="PROSITE" id="PS50157"/>
    </source>
</evidence>
<dbReference type="InterPro" id="IPR036236">
    <property type="entry name" value="Znf_C2H2_sf"/>
</dbReference>
<dbReference type="PROSITE" id="PS50157">
    <property type="entry name" value="ZINC_FINGER_C2H2_2"/>
    <property type="match status" value="1"/>
</dbReference>
<reference evidence="3 4" key="1">
    <citation type="submission" date="2014-04" db="EMBL/GenBank/DDBJ databases">
        <authorList>
            <consortium name="DOE Joint Genome Institute"/>
            <person name="Kuo A."/>
            <person name="Zuccaro A."/>
            <person name="Kohler A."/>
            <person name="Nagy L.G."/>
            <person name="Floudas D."/>
            <person name="Copeland A."/>
            <person name="Barry K.W."/>
            <person name="Cichocki N."/>
            <person name="Veneault-Fourrey C."/>
            <person name="LaButti K."/>
            <person name="Lindquist E.A."/>
            <person name="Lipzen A."/>
            <person name="Lundell T."/>
            <person name="Morin E."/>
            <person name="Murat C."/>
            <person name="Sun H."/>
            <person name="Tunlid A."/>
            <person name="Henrissat B."/>
            <person name="Grigoriev I.V."/>
            <person name="Hibbett D.S."/>
            <person name="Martin F."/>
            <person name="Nordberg H.P."/>
            <person name="Cantor M.N."/>
            <person name="Hua S.X."/>
        </authorList>
    </citation>
    <scope>NUCLEOTIDE SEQUENCE [LARGE SCALE GENOMIC DNA]</scope>
    <source>
        <strain evidence="3 4">MAFF 305830</strain>
    </source>
</reference>
<protein>
    <recommendedName>
        <fullName evidence="2">C2H2-type domain-containing protein</fullName>
    </recommendedName>
</protein>
<proteinExistence type="predicted"/>
<gene>
    <name evidence="3" type="ORF">M408DRAFT_62977</name>
</gene>